<dbReference type="RefSeq" id="WP_183529594.1">
    <property type="nucleotide sequence ID" value="NZ_JACIJM010000007.1"/>
</dbReference>
<proteinExistence type="predicted"/>
<dbReference type="Pfam" id="PF10707">
    <property type="entry name" value="YrbL-PhoP_reg"/>
    <property type="match status" value="1"/>
</dbReference>
<dbReference type="AlphaFoldDB" id="A0A7W9BLY7"/>
<evidence type="ECO:0000313" key="1">
    <source>
        <dbReference type="EMBL" id="MBB5722895.1"/>
    </source>
</evidence>
<reference evidence="1 2" key="1">
    <citation type="submission" date="2020-08" db="EMBL/GenBank/DDBJ databases">
        <title>Genomic Encyclopedia of Type Strains, Phase IV (KMG-IV): sequencing the most valuable type-strain genomes for metagenomic binning, comparative biology and taxonomic classification.</title>
        <authorList>
            <person name="Goeker M."/>
        </authorList>
    </citation>
    <scope>NUCLEOTIDE SEQUENCE [LARGE SCALE GENOMIC DNA]</scope>
    <source>
        <strain evidence="1 2">DSM 101064</strain>
    </source>
</reference>
<organism evidence="1 2">
    <name type="scientific">Yoonia ponticola</name>
    <dbReference type="NCBI Taxonomy" id="1524255"/>
    <lineage>
        <taxon>Bacteria</taxon>
        <taxon>Pseudomonadati</taxon>
        <taxon>Pseudomonadota</taxon>
        <taxon>Alphaproteobacteria</taxon>
        <taxon>Rhodobacterales</taxon>
        <taxon>Paracoccaceae</taxon>
        <taxon>Yoonia</taxon>
    </lineage>
</organism>
<protein>
    <recommendedName>
        <fullName evidence="3">PhoP regulatory network protein YrbL</fullName>
    </recommendedName>
</protein>
<sequence>MPNSFDVARPVLKLGHLTALAEGSQRVIYVHPHDPNKLVKVLKTIPDTKGRARLATFTERHFPRIRTRWARKEYTEYLRMMLRITVSDVPPITHMFGFTFTDLGLGCVTENVQDDGLGQTLYAMRDTLTAPDLALLNDTISRLYRYDIRASDMTARNFVFGHRDYAGTKGPRECVLADGFGDIHAIPVRSWGRWANGLGLDDSCKRLAVKTGLQWDAKHRQFTQS</sequence>
<evidence type="ECO:0008006" key="3">
    <source>
        <dbReference type="Google" id="ProtNLM"/>
    </source>
</evidence>
<name>A0A7W9BLY7_9RHOB</name>
<dbReference type="InterPro" id="IPR019647">
    <property type="entry name" value="PhoP_reg_network_YrbL"/>
</dbReference>
<evidence type="ECO:0000313" key="2">
    <source>
        <dbReference type="Proteomes" id="UP000535415"/>
    </source>
</evidence>
<dbReference type="Proteomes" id="UP000535415">
    <property type="component" value="Unassembled WGS sequence"/>
</dbReference>
<gene>
    <name evidence="1" type="ORF">FHS72_002531</name>
</gene>
<accession>A0A7W9BLY7</accession>
<dbReference type="EMBL" id="JACIJM010000007">
    <property type="protein sequence ID" value="MBB5722895.1"/>
    <property type="molecule type" value="Genomic_DNA"/>
</dbReference>
<keyword evidence="2" id="KW-1185">Reference proteome</keyword>
<comment type="caution">
    <text evidence="1">The sequence shown here is derived from an EMBL/GenBank/DDBJ whole genome shotgun (WGS) entry which is preliminary data.</text>
</comment>